<dbReference type="InterPro" id="IPR007428">
    <property type="entry name" value="MlaA"/>
</dbReference>
<organism evidence="3 4">
    <name type="scientific">Candidatus Paracaedimonas acanthamoebae</name>
    <dbReference type="NCBI Taxonomy" id="244581"/>
    <lineage>
        <taxon>Bacteria</taxon>
        <taxon>Pseudomonadati</taxon>
        <taxon>Pseudomonadota</taxon>
        <taxon>Alphaproteobacteria</taxon>
        <taxon>Holosporales</taxon>
        <taxon>Caedimonadaceae</taxon>
        <taxon>Candidatus Paracaedimonas</taxon>
    </lineage>
</organism>
<sequence>MSHKLNLFIAKYTFFALLLGINLLFSSYSHGSGSYLSDADILESIDETVMMNDPLEDLNRSVFNFNQYFDKYIFSPVAEVYDEGLPDEIKDRVHSVLINLTTPLVFIHDVFQAEGEQAVDSCARFLINSTLGLGGLFDPAAEVFDIQSHTSDFGQTLGKYGVDEGAYLMIPILGPSTVRDFTGRVLDFIIDPVNYLARRKHASAVIYTRTGLTAIDARVNANALWKRVNNGHDPYITLQSIYGQNRKFMIQGDTAIGLDSPRPSAE</sequence>
<dbReference type="PANTHER" id="PTHR30035">
    <property type="entry name" value="LIPOPROTEIN VACJ-RELATED"/>
    <property type="match status" value="1"/>
</dbReference>
<dbReference type="AlphaFoldDB" id="A0A8J7PM70"/>
<keyword evidence="3" id="KW-0449">Lipoprotein</keyword>
<gene>
    <name evidence="3" type="ORF">J0H12_03905</name>
</gene>
<evidence type="ECO:0000256" key="2">
    <source>
        <dbReference type="ARBA" id="ARBA00022729"/>
    </source>
</evidence>
<dbReference type="EMBL" id="JAFKGL010000016">
    <property type="protein sequence ID" value="MBN9413048.1"/>
    <property type="molecule type" value="Genomic_DNA"/>
</dbReference>
<name>A0A8J7PM70_9PROT</name>
<proteinExistence type="inferred from homology"/>
<dbReference type="GO" id="GO:0016020">
    <property type="term" value="C:membrane"/>
    <property type="evidence" value="ECO:0007669"/>
    <property type="project" value="InterPro"/>
</dbReference>
<dbReference type="PANTHER" id="PTHR30035:SF3">
    <property type="entry name" value="INTERMEMBRANE PHOSPHOLIPID TRANSPORT SYSTEM LIPOPROTEIN MLAA"/>
    <property type="match status" value="1"/>
</dbReference>
<dbReference type="Pfam" id="PF04333">
    <property type="entry name" value="MlaA"/>
    <property type="match status" value="1"/>
</dbReference>
<evidence type="ECO:0000313" key="4">
    <source>
        <dbReference type="Proteomes" id="UP000664414"/>
    </source>
</evidence>
<evidence type="ECO:0000256" key="1">
    <source>
        <dbReference type="ARBA" id="ARBA00010634"/>
    </source>
</evidence>
<reference evidence="3" key="1">
    <citation type="submission" date="2021-02" db="EMBL/GenBank/DDBJ databases">
        <title>Thiocyanate and organic carbon inputs drive convergent selection for specific autotrophic Afipia and Thiobacillus strains within complex microbiomes.</title>
        <authorList>
            <person name="Huddy R.J."/>
            <person name="Sachdeva R."/>
            <person name="Kadzinga F."/>
            <person name="Kantor R.S."/>
            <person name="Harrison S.T.L."/>
            <person name="Banfield J.F."/>
        </authorList>
    </citation>
    <scope>NUCLEOTIDE SEQUENCE</scope>
    <source>
        <strain evidence="3">SCN18_10_11_15_R4_P_38_20</strain>
    </source>
</reference>
<dbReference type="PRINTS" id="PR01805">
    <property type="entry name" value="VACJLIPOPROT"/>
</dbReference>
<dbReference type="GO" id="GO:0120010">
    <property type="term" value="P:intermembrane phospholipid transfer"/>
    <property type="evidence" value="ECO:0007669"/>
    <property type="project" value="TreeGrafter"/>
</dbReference>
<comment type="caution">
    <text evidence="3">The sequence shown here is derived from an EMBL/GenBank/DDBJ whole genome shotgun (WGS) entry which is preliminary data.</text>
</comment>
<dbReference type="Proteomes" id="UP000664414">
    <property type="component" value="Unassembled WGS sequence"/>
</dbReference>
<accession>A0A8J7PM70</accession>
<protein>
    <submittedName>
        <fullName evidence="3">VacJ family lipoprotein</fullName>
    </submittedName>
</protein>
<comment type="similarity">
    <text evidence="1">Belongs to the MlaA family.</text>
</comment>
<keyword evidence="2" id="KW-0732">Signal</keyword>
<evidence type="ECO:0000313" key="3">
    <source>
        <dbReference type="EMBL" id="MBN9413048.1"/>
    </source>
</evidence>